<gene>
    <name evidence="3" type="ORF">CYMTET_19072</name>
</gene>
<comment type="caution">
    <text evidence="3">The sequence shown here is derived from an EMBL/GenBank/DDBJ whole genome shotgun (WGS) entry which is preliminary data.</text>
</comment>
<feature type="chain" id="PRO_5042124182" evidence="2">
    <location>
        <begin position="26"/>
        <end position="301"/>
    </location>
</feature>
<evidence type="ECO:0000313" key="4">
    <source>
        <dbReference type="Proteomes" id="UP001190700"/>
    </source>
</evidence>
<feature type="region of interest" description="Disordered" evidence="1">
    <location>
        <begin position="137"/>
        <end position="161"/>
    </location>
</feature>
<organism evidence="3 4">
    <name type="scientific">Cymbomonas tetramitiformis</name>
    <dbReference type="NCBI Taxonomy" id="36881"/>
    <lineage>
        <taxon>Eukaryota</taxon>
        <taxon>Viridiplantae</taxon>
        <taxon>Chlorophyta</taxon>
        <taxon>Pyramimonadophyceae</taxon>
        <taxon>Pyramimonadales</taxon>
        <taxon>Pyramimonadaceae</taxon>
        <taxon>Cymbomonas</taxon>
    </lineage>
</organism>
<accession>A0AAE0G6U7</accession>
<keyword evidence="4" id="KW-1185">Reference proteome</keyword>
<feature type="signal peptide" evidence="2">
    <location>
        <begin position="1"/>
        <end position="25"/>
    </location>
</feature>
<dbReference type="Proteomes" id="UP001190700">
    <property type="component" value="Unassembled WGS sequence"/>
</dbReference>
<feature type="region of interest" description="Disordered" evidence="1">
    <location>
        <begin position="281"/>
        <end position="301"/>
    </location>
</feature>
<keyword evidence="2" id="KW-0732">Signal</keyword>
<feature type="region of interest" description="Disordered" evidence="1">
    <location>
        <begin position="38"/>
        <end position="59"/>
    </location>
</feature>
<reference evidence="3 4" key="1">
    <citation type="journal article" date="2015" name="Genome Biol. Evol.">
        <title>Comparative Genomics of a Bacterivorous Green Alga Reveals Evolutionary Causalities and Consequences of Phago-Mixotrophic Mode of Nutrition.</title>
        <authorList>
            <person name="Burns J.A."/>
            <person name="Paasch A."/>
            <person name="Narechania A."/>
            <person name="Kim E."/>
        </authorList>
    </citation>
    <scope>NUCLEOTIDE SEQUENCE [LARGE SCALE GENOMIC DNA]</scope>
    <source>
        <strain evidence="3 4">PLY_AMNH</strain>
    </source>
</reference>
<name>A0AAE0G6U7_9CHLO</name>
<evidence type="ECO:0000313" key="3">
    <source>
        <dbReference type="EMBL" id="KAK3272651.1"/>
    </source>
</evidence>
<protein>
    <submittedName>
        <fullName evidence="3">Uncharacterized protein</fullName>
    </submittedName>
</protein>
<dbReference type="EMBL" id="LGRX02008859">
    <property type="protein sequence ID" value="KAK3272651.1"/>
    <property type="molecule type" value="Genomic_DNA"/>
</dbReference>
<feature type="region of interest" description="Disordered" evidence="1">
    <location>
        <begin position="92"/>
        <end position="123"/>
    </location>
</feature>
<feature type="compositionally biased region" description="Basic residues" evidence="1">
    <location>
        <begin position="286"/>
        <end position="301"/>
    </location>
</feature>
<proteinExistence type="predicted"/>
<sequence>MRDSLTSRVLQLAFFTFLFLPLALQVKSLYPNFGAPKVHETPNWKRTPPSPSYPPLIQDDSSTDMALEDKITGTDSFTAAGDAEVKTELLAAPQDVSSVGEEQLGGRSDVEAEQEEEAAPALMQTKEEEVEVAAEGGSHLGLGSGAGRTATDKDEEVPAGTPAEEEVEVAAESSHLGLGSGKDASKCKACNFCLRNARKLQYGASDTMKKVRSPALEQCIAAVDTSKRPITTAHYPPGTLIFSVCEDVSFTCAKYEDWRGVCPKGNPRVFENKYGVSKESIPTKTLPRHTTPRSVTHRKIL</sequence>
<dbReference type="AlphaFoldDB" id="A0AAE0G6U7"/>
<evidence type="ECO:0000256" key="2">
    <source>
        <dbReference type="SAM" id="SignalP"/>
    </source>
</evidence>
<evidence type="ECO:0000256" key="1">
    <source>
        <dbReference type="SAM" id="MobiDB-lite"/>
    </source>
</evidence>